<feature type="compositionally biased region" description="Polar residues" evidence="8">
    <location>
        <begin position="359"/>
        <end position="370"/>
    </location>
</feature>
<feature type="compositionally biased region" description="Pro residues" evidence="8">
    <location>
        <begin position="337"/>
        <end position="348"/>
    </location>
</feature>
<evidence type="ECO:0000256" key="1">
    <source>
        <dbReference type="ARBA" id="ARBA00002489"/>
    </source>
</evidence>
<keyword evidence="6 7" id="KW-0472">Membrane</keyword>
<dbReference type="OrthoDB" id="337038at2759"/>
<reference evidence="10" key="2">
    <citation type="submission" date="2009-11" db="EMBL/GenBank/DDBJ databases">
        <title>The Genome Sequence of Allomyces macrogynus strain ATCC 38327.</title>
        <authorList>
            <consortium name="The Broad Institute Genome Sequencing Platform"/>
            <person name="Russ C."/>
            <person name="Cuomo C."/>
            <person name="Shea T."/>
            <person name="Young S.K."/>
            <person name="Zeng Q."/>
            <person name="Koehrsen M."/>
            <person name="Haas B."/>
            <person name="Borodovsky M."/>
            <person name="Guigo R."/>
            <person name="Alvarado L."/>
            <person name="Berlin A."/>
            <person name="Borenstein D."/>
            <person name="Chen Z."/>
            <person name="Engels R."/>
            <person name="Freedman E."/>
            <person name="Gellesch M."/>
            <person name="Goldberg J."/>
            <person name="Griggs A."/>
            <person name="Gujja S."/>
            <person name="Heiman D."/>
            <person name="Hepburn T."/>
            <person name="Howarth C."/>
            <person name="Jen D."/>
            <person name="Larson L."/>
            <person name="Lewis B."/>
            <person name="Mehta T."/>
            <person name="Park D."/>
            <person name="Pearson M."/>
            <person name="Roberts A."/>
            <person name="Saif S."/>
            <person name="Shenoy N."/>
            <person name="Sisk P."/>
            <person name="Stolte C."/>
            <person name="Sykes S."/>
            <person name="Walk T."/>
            <person name="White J."/>
            <person name="Yandava C."/>
            <person name="Burger G."/>
            <person name="Gray M.W."/>
            <person name="Holland P.W.H."/>
            <person name="King N."/>
            <person name="Lang F.B.F."/>
            <person name="Roger A.J."/>
            <person name="Ruiz-Trillo I."/>
            <person name="Lander E."/>
            <person name="Nusbaum C."/>
        </authorList>
    </citation>
    <scope>NUCLEOTIDE SEQUENCE [LARGE SCALE GENOMIC DNA]</scope>
    <source>
        <strain evidence="10">ATCC 38327</strain>
    </source>
</reference>
<sequence>MPAAARPPSPARPFHHHAATAIASNSSSSATPIARGGAAIRGRIRRFHSALDAAPIPLVPVARATPHRASTSGLPPAVLASTPAALAVHLIPLRRSPSPASSSRGGRAGSTNTATTTDGTGHALVHHLHHHHVDDAQLQETGTSSGPPLLPTTMAPARPLPGAPGTQLPLVPAIKSFLWSLFQMVVWFGTAICLILTGVDLFVQALDKPPPTAMYLQLIIVGSYALLVTAALLFSFSRFMTVRTALALLPKLYVPTSAMDLPHHVHTHIATSLDRAQSIARACGPAPGTPSAAVEWGEPDSPLADTQFRDAAVASLDLLADRLAPFPPVARMQPVAARPPLPLPPRGPGRPVSAAPAATSLSGVTSTSAGTAPWIPRSRAAGPVTPQPGASVPPAPRLRALPVRAWFRRLVAARLVDKRLAKRYLDTYDRARWGRAPITVDEHLAFMKVLAMILQGLPPPPPLTAGGMAAPLIEVERVP</sequence>
<evidence type="ECO:0000256" key="8">
    <source>
        <dbReference type="SAM" id="MobiDB-lite"/>
    </source>
</evidence>
<evidence type="ECO:0000313" key="9">
    <source>
        <dbReference type="EMBL" id="KNE54431.1"/>
    </source>
</evidence>
<dbReference type="EMBL" id="GG745328">
    <property type="protein sequence ID" value="KNE54431.1"/>
    <property type="molecule type" value="Genomic_DNA"/>
</dbReference>
<keyword evidence="10" id="KW-1185">Reference proteome</keyword>
<gene>
    <name evidence="7" type="primary">DLT1</name>
    <name evidence="9" type="ORF">AMAG_00406</name>
</gene>
<feature type="transmembrane region" description="Helical" evidence="7">
    <location>
        <begin position="177"/>
        <end position="203"/>
    </location>
</feature>
<feature type="transmembrane region" description="Helical" evidence="7">
    <location>
        <begin position="215"/>
        <end position="236"/>
    </location>
</feature>
<dbReference type="AlphaFoldDB" id="A0A0L0RWH5"/>
<proteinExistence type="inferred from homology"/>
<dbReference type="VEuPathDB" id="FungiDB:AMAG_00406"/>
<dbReference type="InterPro" id="IPR038869">
    <property type="entry name" value="DLT1"/>
</dbReference>
<dbReference type="PANTHER" id="PTHR40021:SF1">
    <property type="entry name" value="DEFECT AT LOW TEMPERATURE PROTEIN 1"/>
    <property type="match status" value="1"/>
</dbReference>
<feature type="region of interest" description="Disordered" evidence="8">
    <location>
        <begin position="95"/>
        <end position="119"/>
    </location>
</feature>
<evidence type="ECO:0000256" key="7">
    <source>
        <dbReference type="RuleBase" id="RU367100"/>
    </source>
</evidence>
<evidence type="ECO:0000256" key="5">
    <source>
        <dbReference type="ARBA" id="ARBA00022989"/>
    </source>
</evidence>
<evidence type="ECO:0000256" key="3">
    <source>
        <dbReference type="ARBA" id="ARBA00021353"/>
    </source>
</evidence>
<comment type="function">
    <text evidence="1 7">Required for growth under high-pressure and low-temperature conditions.</text>
</comment>
<feature type="region of interest" description="Disordered" evidence="8">
    <location>
        <begin position="336"/>
        <end position="395"/>
    </location>
</feature>
<organism evidence="9 10">
    <name type="scientific">Allomyces macrogynus (strain ATCC 38327)</name>
    <name type="common">Allomyces javanicus var. macrogynus</name>
    <dbReference type="NCBI Taxonomy" id="578462"/>
    <lineage>
        <taxon>Eukaryota</taxon>
        <taxon>Fungi</taxon>
        <taxon>Fungi incertae sedis</taxon>
        <taxon>Blastocladiomycota</taxon>
        <taxon>Blastocladiomycetes</taxon>
        <taxon>Blastocladiales</taxon>
        <taxon>Blastocladiaceae</taxon>
        <taxon>Allomyces</taxon>
    </lineage>
</organism>
<evidence type="ECO:0000256" key="6">
    <source>
        <dbReference type="ARBA" id="ARBA00023136"/>
    </source>
</evidence>
<keyword evidence="4 7" id="KW-0812">Transmembrane</keyword>
<evidence type="ECO:0000256" key="4">
    <source>
        <dbReference type="ARBA" id="ARBA00022692"/>
    </source>
</evidence>
<comment type="subcellular location">
    <subcellularLocation>
        <location evidence="7">Membrane</location>
        <topology evidence="7">Multi-pass membrane protein</topology>
    </subcellularLocation>
</comment>
<dbReference type="Proteomes" id="UP000054350">
    <property type="component" value="Unassembled WGS sequence"/>
</dbReference>
<keyword evidence="5 7" id="KW-1133">Transmembrane helix</keyword>
<evidence type="ECO:0000313" key="10">
    <source>
        <dbReference type="Proteomes" id="UP000054350"/>
    </source>
</evidence>
<name>A0A0L0RWH5_ALLM3</name>
<dbReference type="GO" id="GO:0016020">
    <property type="term" value="C:membrane"/>
    <property type="evidence" value="ECO:0007669"/>
    <property type="project" value="UniProtKB-SubCell"/>
</dbReference>
<dbReference type="PANTHER" id="PTHR40021">
    <property type="entry name" value="DEFECT AT LOW TEMPERATURE PROTEIN 1"/>
    <property type="match status" value="1"/>
</dbReference>
<reference evidence="9 10" key="1">
    <citation type="submission" date="2009-11" db="EMBL/GenBank/DDBJ databases">
        <title>Annotation of Allomyces macrogynus ATCC 38327.</title>
        <authorList>
            <consortium name="The Broad Institute Genome Sequencing Platform"/>
            <person name="Russ C."/>
            <person name="Cuomo C."/>
            <person name="Burger G."/>
            <person name="Gray M.W."/>
            <person name="Holland P.W.H."/>
            <person name="King N."/>
            <person name="Lang F.B.F."/>
            <person name="Roger A.J."/>
            <person name="Ruiz-Trillo I."/>
            <person name="Young S.K."/>
            <person name="Zeng Q."/>
            <person name="Gargeya S."/>
            <person name="Fitzgerald M."/>
            <person name="Haas B."/>
            <person name="Abouelleil A."/>
            <person name="Alvarado L."/>
            <person name="Arachchi H.M."/>
            <person name="Berlin A."/>
            <person name="Chapman S.B."/>
            <person name="Gearin G."/>
            <person name="Goldberg J."/>
            <person name="Griggs A."/>
            <person name="Gujja S."/>
            <person name="Hansen M."/>
            <person name="Heiman D."/>
            <person name="Howarth C."/>
            <person name="Larimer J."/>
            <person name="Lui A."/>
            <person name="MacDonald P.J.P."/>
            <person name="McCowen C."/>
            <person name="Montmayeur A."/>
            <person name="Murphy C."/>
            <person name="Neiman D."/>
            <person name="Pearson M."/>
            <person name="Priest M."/>
            <person name="Roberts A."/>
            <person name="Saif S."/>
            <person name="Shea T."/>
            <person name="Sisk P."/>
            <person name="Stolte C."/>
            <person name="Sykes S."/>
            <person name="Wortman J."/>
            <person name="Nusbaum C."/>
            <person name="Birren B."/>
        </authorList>
    </citation>
    <scope>NUCLEOTIDE SEQUENCE [LARGE SCALE GENOMIC DNA]</scope>
    <source>
        <strain evidence="9 10">ATCC 38327</strain>
    </source>
</reference>
<comment type="similarity">
    <text evidence="2 7">Belongs to the DLT1 family.</text>
</comment>
<protein>
    <recommendedName>
        <fullName evidence="3 7">Defect at low temperature protein 1</fullName>
    </recommendedName>
</protein>
<dbReference type="STRING" id="578462.A0A0L0RWH5"/>
<accession>A0A0L0RWH5</accession>
<evidence type="ECO:0000256" key="2">
    <source>
        <dbReference type="ARBA" id="ARBA00005550"/>
    </source>
</evidence>